<evidence type="ECO:0000313" key="3">
    <source>
        <dbReference type="Proteomes" id="UP000215453"/>
    </source>
</evidence>
<feature type="compositionally biased region" description="Acidic residues" evidence="1">
    <location>
        <begin position="145"/>
        <end position="162"/>
    </location>
</feature>
<reference evidence="2 3" key="1">
    <citation type="submission" date="2016-10" db="EMBL/GenBank/DDBJ databases">
        <authorList>
            <person name="Varghese N."/>
        </authorList>
    </citation>
    <scope>NUCLEOTIDE SEQUENCE [LARGE SCALE GENOMIC DNA]</scope>
</reference>
<organism evidence="2 3">
    <name type="scientific">Zymoseptoria tritici ST99CH_1A5</name>
    <dbReference type="NCBI Taxonomy" id="1276529"/>
    <lineage>
        <taxon>Eukaryota</taxon>
        <taxon>Fungi</taxon>
        <taxon>Dikarya</taxon>
        <taxon>Ascomycota</taxon>
        <taxon>Pezizomycotina</taxon>
        <taxon>Dothideomycetes</taxon>
        <taxon>Dothideomycetidae</taxon>
        <taxon>Mycosphaerellales</taxon>
        <taxon>Mycosphaerellaceae</taxon>
        <taxon>Zymoseptoria</taxon>
    </lineage>
</organism>
<feature type="region of interest" description="Disordered" evidence="1">
    <location>
        <begin position="58"/>
        <end position="80"/>
    </location>
</feature>
<dbReference type="Proteomes" id="UP000215453">
    <property type="component" value="Chromosome 7"/>
</dbReference>
<evidence type="ECO:0000256" key="1">
    <source>
        <dbReference type="SAM" id="MobiDB-lite"/>
    </source>
</evidence>
<name>A0A1Y6LQU8_ZYMTR</name>
<dbReference type="EMBL" id="LT882682">
    <property type="protein sequence ID" value="SMY25808.1"/>
    <property type="molecule type" value="Genomic_DNA"/>
</dbReference>
<feature type="compositionally biased region" description="Polar residues" evidence="1">
    <location>
        <begin position="58"/>
        <end position="69"/>
    </location>
</feature>
<protein>
    <submittedName>
        <fullName evidence="2">Uncharacterized protein</fullName>
    </submittedName>
</protein>
<evidence type="ECO:0000313" key="2">
    <source>
        <dbReference type="EMBL" id="SMY25808.1"/>
    </source>
</evidence>
<sequence>MTVGSKKKCWRYTKNNHACNTEWADSTRNSPEEQLALLCIESVGRDVKTTLRVKEANSGKSVGVYSTPSRGGAGGTQGGDSVVARAGLIQAQRDSAISRGMFELEYEKLRLMGASAAALQAASAAFANEESTWVERPVRLPLAGDEQEDSEDEEEVAMEDSE</sequence>
<dbReference type="AlphaFoldDB" id="A0A1Y6LQU8"/>
<proteinExistence type="predicted"/>
<accession>A0A1Y6LQU8</accession>
<feature type="region of interest" description="Disordered" evidence="1">
    <location>
        <begin position="138"/>
        <end position="162"/>
    </location>
</feature>
<gene>
    <name evidence="2" type="ORF">ZT1A5_G7250</name>
</gene>